<dbReference type="RefSeq" id="XP_017783686.1">
    <property type="nucleotide sequence ID" value="XM_017928197.1"/>
</dbReference>
<evidence type="ECO:0000256" key="5">
    <source>
        <dbReference type="SAM" id="Coils"/>
    </source>
</evidence>
<evidence type="ECO:0000256" key="2">
    <source>
        <dbReference type="ARBA" id="ARBA00022658"/>
    </source>
</evidence>
<keyword evidence="7" id="KW-1185">Reference proteome</keyword>
<keyword evidence="3 5" id="KW-0175">Coiled coil</keyword>
<dbReference type="GeneID" id="108567618"/>
<evidence type="ECO:0000256" key="3">
    <source>
        <dbReference type="ARBA" id="ARBA00023054"/>
    </source>
</evidence>
<dbReference type="Pfam" id="PF05276">
    <property type="entry name" value="SH3BP5"/>
    <property type="match status" value="1"/>
</dbReference>
<name>A0ABM1NA36_NICVS</name>
<feature type="region of interest" description="Disordered" evidence="6">
    <location>
        <begin position="441"/>
        <end position="465"/>
    </location>
</feature>
<organism evidence="7 8">
    <name type="scientific">Nicrophorus vespilloides</name>
    <name type="common">Boreal carrion beetle</name>
    <dbReference type="NCBI Taxonomy" id="110193"/>
    <lineage>
        <taxon>Eukaryota</taxon>
        <taxon>Metazoa</taxon>
        <taxon>Ecdysozoa</taxon>
        <taxon>Arthropoda</taxon>
        <taxon>Hexapoda</taxon>
        <taxon>Insecta</taxon>
        <taxon>Pterygota</taxon>
        <taxon>Neoptera</taxon>
        <taxon>Endopterygota</taxon>
        <taxon>Coleoptera</taxon>
        <taxon>Polyphaga</taxon>
        <taxon>Staphyliniformia</taxon>
        <taxon>Silphidae</taxon>
        <taxon>Nicrophorinae</taxon>
        <taxon>Nicrophorus</taxon>
    </lineage>
</organism>
<evidence type="ECO:0000313" key="7">
    <source>
        <dbReference type="Proteomes" id="UP000695000"/>
    </source>
</evidence>
<protein>
    <recommendedName>
        <fullName evidence="4">SH3 domain-binding protein 5-like</fullName>
    </recommendedName>
</protein>
<evidence type="ECO:0000256" key="1">
    <source>
        <dbReference type="ARBA" id="ARBA00007796"/>
    </source>
</evidence>
<gene>
    <name evidence="8" type="primary">LOC108567618</name>
</gene>
<feature type="coiled-coil region" evidence="5">
    <location>
        <begin position="212"/>
        <end position="253"/>
    </location>
</feature>
<evidence type="ECO:0000313" key="8">
    <source>
        <dbReference type="RefSeq" id="XP_017783686.1"/>
    </source>
</evidence>
<sequence length="517" mass="58105">MCENGADYTDTVDPRVHIELERLNSATDEINRLEVDLDEARSSFRNLLCDSTAKIDTIRLKLGLCIERAKPYYEARFCANEALKQTQVAAMKYEKANSAHSAAREMVYLAEQGLGGRTLDPAWQEMLNHATQRVNESETDRGVAAGEHRIACVKHEAANAKVKSLQRELKRAIAKSSLSIRRNLMTISSLAYRHELMLLPYYEMKAHFNYLLEQQKTRVQTLESQVSNAKWTYAEALRNLEQISDEIHRTRNNTTKLVALSAPTKQISIDSNESSYVDDFSEEFKSLPPKLSNLPILLNNLEDVEGYKSISPTSTISQSEQSEKIIHPSVTQSQSSEWTEINLDVSSPEDDFKKLDLNDSDKPKLIKQTTLPNPAINSEFGTKSKMKLDSSISNWISRSSVKTEEPSSSRRQSLDNILGPTSEKVKEIWSHGMMMLNISSLTERRNSEPKPGITEDDTSDTESLSSVDMLNEDQIHSLMLDKEISLVCEEVLGTPICEIVSFAPPQDATVSSSQHAK</sequence>
<dbReference type="InterPro" id="IPR007940">
    <property type="entry name" value="SH3BP5"/>
</dbReference>
<dbReference type="PANTHER" id="PTHR19423">
    <property type="entry name" value="SH3 DOMAIN-BINDING PROTEIN 5"/>
    <property type="match status" value="1"/>
</dbReference>
<evidence type="ECO:0000256" key="4">
    <source>
        <dbReference type="ARBA" id="ARBA00040366"/>
    </source>
</evidence>
<feature type="region of interest" description="Disordered" evidence="6">
    <location>
        <begin position="398"/>
        <end position="417"/>
    </location>
</feature>
<dbReference type="Proteomes" id="UP000695000">
    <property type="component" value="Unplaced"/>
</dbReference>
<dbReference type="PANTHER" id="PTHR19423:SF8">
    <property type="entry name" value="SH3 DOMAIN-BINDING PROTEIN 5-LIKE"/>
    <property type="match status" value="1"/>
</dbReference>
<reference evidence="8" key="1">
    <citation type="submission" date="2025-08" db="UniProtKB">
        <authorList>
            <consortium name="RefSeq"/>
        </authorList>
    </citation>
    <scope>IDENTIFICATION</scope>
    <source>
        <tissue evidence="8">Whole Larva</tissue>
    </source>
</reference>
<feature type="coiled-coil region" evidence="5">
    <location>
        <begin position="23"/>
        <end position="50"/>
    </location>
</feature>
<proteinExistence type="inferred from homology"/>
<evidence type="ECO:0000256" key="6">
    <source>
        <dbReference type="SAM" id="MobiDB-lite"/>
    </source>
</evidence>
<accession>A0ABM1NA36</accession>
<comment type="similarity">
    <text evidence="1">Belongs to the SH3BP5 family.</text>
</comment>
<keyword evidence="2" id="KW-0344">Guanine-nucleotide releasing factor</keyword>